<reference evidence="2 3" key="1">
    <citation type="journal article" date="2019" name="Nat. Microbiol.">
        <title>Mediterranean grassland soil C-N compound turnover is dependent on rainfall and depth, and is mediated by genomically divergent microorganisms.</title>
        <authorList>
            <person name="Diamond S."/>
            <person name="Andeer P.F."/>
            <person name="Li Z."/>
            <person name="Crits-Christoph A."/>
            <person name="Burstein D."/>
            <person name="Anantharaman K."/>
            <person name="Lane K.R."/>
            <person name="Thomas B.C."/>
            <person name="Pan C."/>
            <person name="Northen T.R."/>
            <person name="Banfield J.F."/>
        </authorList>
    </citation>
    <scope>NUCLEOTIDE SEQUENCE [LARGE SCALE GENOMIC DNA]</scope>
    <source>
        <strain evidence="2">NP_5</strain>
    </source>
</reference>
<dbReference type="Gene3D" id="3.40.720.10">
    <property type="entry name" value="Alkaline Phosphatase, subunit A"/>
    <property type="match status" value="1"/>
</dbReference>
<organism evidence="2 3">
    <name type="scientific">Candidatus Segetimicrobium genomatis</name>
    <dbReference type="NCBI Taxonomy" id="2569760"/>
    <lineage>
        <taxon>Bacteria</taxon>
        <taxon>Bacillati</taxon>
        <taxon>Candidatus Sysuimicrobiota</taxon>
        <taxon>Candidatus Sysuimicrobiia</taxon>
        <taxon>Candidatus Sysuimicrobiales</taxon>
        <taxon>Candidatus Segetimicrobiaceae</taxon>
        <taxon>Candidatus Segetimicrobium</taxon>
    </lineage>
</organism>
<feature type="non-terminal residue" evidence="2">
    <location>
        <position position="1"/>
    </location>
</feature>
<protein>
    <submittedName>
        <fullName evidence="2">Acid phosphatase</fullName>
    </submittedName>
</protein>
<proteinExistence type="predicted"/>
<name>A0A537LRN6_9BACT</name>
<keyword evidence="1" id="KW-0378">Hydrolase</keyword>
<evidence type="ECO:0000313" key="2">
    <source>
        <dbReference type="EMBL" id="TMJ10678.1"/>
    </source>
</evidence>
<dbReference type="PANTHER" id="PTHR31956:SF1">
    <property type="entry name" value="NON-SPECIFIC PHOSPHOLIPASE C1"/>
    <property type="match status" value="1"/>
</dbReference>
<dbReference type="InterPro" id="IPR007312">
    <property type="entry name" value="Phosphoesterase"/>
</dbReference>
<dbReference type="PANTHER" id="PTHR31956">
    <property type="entry name" value="NON-SPECIFIC PHOSPHOLIPASE C4-RELATED"/>
    <property type="match status" value="1"/>
</dbReference>
<accession>A0A537LRN6</accession>
<dbReference type="AlphaFoldDB" id="A0A537LRN6"/>
<dbReference type="Pfam" id="PF04185">
    <property type="entry name" value="Phosphoesterase"/>
    <property type="match status" value="1"/>
</dbReference>
<dbReference type="GO" id="GO:0042578">
    <property type="term" value="F:phosphoric ester hydrolase activity"/>
    <property type="evidence" value="ECO:0007669"/>
    <property type="project" value="UniProtKB-ARBA"/>
</dbReference>
<comment type="caution">
    <text evidence="2">The sequence shown here is derived from an EMBL/GenBank/DDBJ whole genome shotgun (WGS) entry which is preliminary data.</text>
</comment>
<dbReference type="EMBL" id="VBAM01000287">
    <property type="protein sequence ID" value="TMJ10678.1"/>
    <property type="molecule type" value="Genomic_DNA"/>
</dbReference>
<sequence length="205" mass="23026">LPGQTMPTIGDRLDERGISWAWYAGGWNDAVAGRPDRLFQFHHQPFAYFARYADGTPGRAQHLRDEQEFFTALKGDTLPAVSFVKPLGPDNEHPGYADLLRGQQHVLELVAAVMQSPAWAETAIIITYDENGGRWDHVAPPVRDRWGPGTRVPAIVVSRLAKKRTVDHTRYDTTSILRLIETRWNLQPLGAVDRNAGDLRNAFAF</sequence>
<dbReference type="SUPFAM" id="SSF53649">
    <property type="entry name" value="Alkaline phosphatase-like"/>
    <property type="match status" value="1"/>
</dbReference>
<gene>
    <name evidence="2" type="ORF">E6H02_07800</name>
</gene>
<evidence type="ECO:0000313" key="3">
    <source>
        <dbReference type="Proteomes" id="UP000320393"/>
    </source>
</evidence>
<dbReference type="Proteomes" id="UP000320393">
    <property type="component" value="Unassembled WGS sequence"/>
</dbReference>
<dbReference type="InterPro" id="IPR017850">
    <property type="entry name" value="Alkaline_phosphatase_core_sf"/>
</dbReference>
<evidence type="ECO:0000256" key="1">
    <source>
        <dbReference type="ARBA" id="ARBA00022801"/>
    </source>
</evidence>